<organism evidence="1 2">
    <name type="scientific">Streptantibioticus parmotrematis</name>
    <dbReference type="NCBI Taxonomy" id="2873249"/>
    <lineage>
        <taxon>Bacteria</taxon>
        <taxon>Bacillati</taxon>
        <taxon>Actinomycetota</taxon>
        <taxon>Actinomycetes</taxon>
        <taxon>Kitasatosporales</taxon>
        <taxon>Streptomycetaceae</taxon>
        <taxon>Streptantibioticus</taxon>
    </lineage>
</organism>
<dbReference type="InterPro" id="IPR045991">
    <property type="entry name" value="DUF5947"/>
</dbReference>
<protein>
    <submittedName>
        <fullName evidence="1">DUF5947 family protein</fullName>
    </submittedName>
</protein>
<accession>A0ABS7QKT5</accession>
<sequence length="213" mass="23184">MSAPPSTARRGLRRFTGPRPPRVERCELCAVQLPEEHRHLVDVEQRTLACSCTACTLLFDRPGAGGRFRVVPTRRLTDSSVALDAAAWEALRVPVGMAFFLRNSRLDRLVVLYPSPAGATESDHEPSALDAVLGGSPLAGMLLPDVEALLVRRDGERGECYLVPVDTAYELVGRMRLHWQGFDGGSRARTELDAFFAELATRATDVAGQDVAG</sequence>
<gene>
    <name evidence="1" type="ORF">K7472_00785</name>
</gene>
<comment type="caution">
    <text evidence="1">The sequence shown here is derived from an EMBL/GenBank/DDBJ whole genome shotgun (WGS) entry which is preliminary data.</text>
</comment>
<dbReference type="RefSeq" id="WP_222972957.1">
    <property type="nucleotide sequence ID" value="NZ_JAINVZ010000001.1"/>
</dbReference>
<name>A0ABS7QKT5_9ACTN</name>
<dbReference type="Proteomes" id="UP001198565">
    <property type="component" value="Unassembled WGS sequence"/>
</dbReference>
<reference evidence="1 2" key="1">
    <citation type="submission" date="2021-08" db="EMBL/GenBank/DDBJ databases">
        <title>Streptomyces sp. PTM05 isolated from lichen.</title>
        <authorList>
            <person name="Somphong A."/>
            <person name="Phongsopitanun W."/>
            <person name="Tanasupawat S."/>
        </authorList>
    </citation>
    <scope>NUCLEOTIDE SEQUENCE [LARGE SCALE GENOMIC DNA]</scope>
    <source>
        <strain evidence="1 2">Ptm05</strain>
    </source>
</reference>
<dbReference type="Pfam" id="PF19372">
    <property type="entry name" value="DUF5947"/>
    <property type="match status" value="1"/>
</dbReference>
<keyword evidence="2" id="KW-1185">Reference proteome</keyword>
<evidence type="ECO:0000313" key="2">
    <source>
        <dbReference type="Proteomes" id="UP001198565"/>
    </source>
</evidence>
<dbReference type="EMBL" id="JAINVZ010000001">
    <property type="protein sequence ID" value="MBY8883381.1"/>
    <property type="molecule type" value="Genomic_DNA"/>
</dbReference>
<proteinExistence type="predicted"/>
<evidence type="ECO:0000313" key="1">
    <source>
        <dbReference type="EMBL" id="MBY8883381.1"/>
    </source>
</evidence>